<evidence type="ECO:0000313" key="10">
    <source>
        <dbReference type="EMBL" id="PXW88539.1"/>
    </source>
</evidence>
<comment type="pathway">
    <text evidence="1 7">Pyrimidine metabolism; UMP biosynthesis via de novo pathway; (S)-dihydroorotate from bicarbonate: step 2/3.</text>
</comment>
<dbReference type="NCBIfam" id="NF002032">
    <property type="entry name" value="PRK00856.1"/>
    <property type="match status" value="1"/>
</dbReference>
<dbReference type="InterPro" id="IPR036901">
    <property type="entry name" value="Asp/Orn_carbamoylTrfase_sf"/>
</dbReference>
<feature type="binding site" evidence="7">
    <location>
        <position position="126"/>
    </location>
    <ligand>
        <name>carbamoyl phosphate</name>
        <dbReference type="ChEBI" id="CHEBI:58228"/>
    </ligand>
</feature>
<comment type="function">
    <text evidence="5 7">Catalyzes the condensation of carbamoyl phosphate and aspartate to form carbamoyl aspartate and inorganic phosphate, the committed step in the de novo pyrimidine nucleotide biosynthesis pathway.</text>
</comment>
<evidence type="ECO:0000256" key="1">
    <source>
        <dbReference type="ARBA" id="ARBA00004852"/>
    </source>
</evidence>
<dbReference type="AlphaFoldDB" id="A0A2V3WIC0"/>
<dbReference type="NCBIfam" id="TIGR00670">
    <property type="entry name" value="asp_carb_tr"/>
    <property type="match status" value="1"/>
</dbReference>
<dbReference type="UniPathway" id="UPA00070">
    <property type="reaction ID" value="UER00116"/>
</dbReference>
<sequence>MKHFLTVQDMAVNDMVALLEMANKFHLDEYKLTKQLFSANLFFEPSTRTKMSFIVAEKKLGMESLEFHQEMSSMKKGESLYDTAKTFEAIGANVLVIRHEHDEWANELSEHMSIPIINAGAGKKAHPTQSLLDAYTIYQEFTTFNGLNIVIAGDIKHSRVARSNAEMLSKLGANVYFSGAPEFMDETLPFPHISIDEAVEICDVLMLLRIQHERHDQFSSATVHYNDHFGLTVAREKKMKDRAIILHPGPVNRGVEIDSTLVECERSRIFEQMSNGVYVRMAVLTTQLLNWGIINENHIKKCTETYPEQRIRNMRFVN</sequence>
<evidence type="ECO:0000256" key="6">
    <source>
        <dbReference type="ARBA" id="ARBA00048859"/>
    </source>
</evidence>
<feature type="binding site" evidence="7">
    <location>
        <position position="209"/>
    </location>
    <ligand>
        <name>L-aspartate</name>
        <dbReference type="ChEBI" id="CHEBI:29991"/>
    </ligand>
</feature>
<dbReference type="Pfam" id="PF00185">
    <property type="entry name" value="OTCace"/>
    <property type="match status" value="1"/>
</dbReference>
<keyword evidence="4 7" id="KW-0665">Pyrimidine biosynthesis</keyword>
<reference evidence="10 11" key="1">
    <citation type="submission" date="2018-05" db="EMBL/GenBank/DDBJ databases">
        <title>Genomic Encyclopedia of Type Strains, Phase IV (KMG-IV): sequencing the most valuable type-strain genomes for metagenomic binning, comparative biology and taxonomic classification.</title>
        <authorList>
            <person name="Goeker M."/>
        </authorList>
    </citation>
    <scope>NUCLEOTIDE SEQUENCE [LARGE SCALE GENOMIC DNA]</scope>
    <source>
        <strain evidence="10 11">DSM 28556</strain>
    </source>
</reference>
<dbReference type="OrthoDB" id="9774690at2"/>
<comment type="catalytic activity">
    <reaction evidence="6 7">
        <text>carbamoyl phosphate + L-aspartate = N-carbamoyl-L-aspartate + phosphate + H(+)</text>
        <dbReference type="Rhea" id="RHEA:20013"/>
        <dbReference type="ChEBI" id="CHEBI:15378"/>
        <dbReference type="ChEBI" id="CHEBI:29991"/>
        <dbReference type="ChEBI" id="CHEBI:32814"/>
        <dbReference type="ChEBI" id="CHEBI:43474"/>
        <dbReference type="ChEBI" id="CHEBI:58228"/>
        <dbReference type="EC" id="2.1.3.2"/>
    </reaction>
</comment>
<comment type="similarity">
    <text evidence="2 7">Belongs to the aspartate/ornithine carbamoyltransferase superfamily. ATCase family.</text>
</comment>
<dbReference type="GO" id="GO:0004070">
    <property type="term" value="F:aspartate carbamoyltransferase activity"/>
    <property type="evidence" value="ECO:0007669"/>
    <property type="project" value="UniProtKB-UniRule"/>
</dbReference>
<evidence type="ECO:0000256" key="3">
    <source>
        <dbReference type="ARBA" id="ARBA00022679"/>
    </source>
</evidence>
<evidence type="ECO:0000256" key="4">
    <source>
        <dbReference type="ARBA" id="ARBA00022975"/>
    </source>
</evidence>
<evidence type="ECO:0000256" key="5">
    <source>
        <dbReference type="ARBA" id="ARBA00043884"/>
    </source>
</evidence>
<feature type="binding site" evidence="7">
    <location>
        <position position="49"/>
    </location>
    <ligand>
        <name>carbamoyl phosphate</name>
        <dbReference type="ChEBI" id="CHEBI:58228"/>
    </ligand>
</feature>
<organism evidence="10 11">
    <name type="scientific">Pseudogracilibacillus auburnensis</name>
    <dbReference type="NCBI Taxonomy" id="1494959"/>
    <lineage>
        <taxon>Bacteria</taxon>
        <taxon>Bacillati</taxon>
        <taxon>Bacillota</taxon>
        <taxon>Bacilli</taxon>
        <taxon>Bacillales</taxon>
        <taxon>Bacillaceae</taxon>
        <taxon>Pseudogracilibacillus</taxon>
    </lineage>
</organism>
<feature type="binding site" evidence="7">
    <location>
        <position position="76"/>
    </location>
    <ligand>
        <name>L-aspartate</name>
        <dbReference type="ChEBI" id="CHEBI:29991"/>
    </ligand>
</feature>
<dbReference type="GO" id="GO:0044205">
    <property type="term" value="P:'de novo' UMP biosynthetic process"/>
    <property type="evidence" value="ECO:0007669"/>
    <property type="project" value="UniProtKB-UniRule"/>
</dbReference>
<dbReference type="InterPro" id="IPR002082">
    <property type="entry name" value="Asp_carbamoyltransf"/>
</dbReference>
<dbReference type="GO" id="GO:0016597">
    <property type="term" value="F:amino acid binding"/>
    <property type="evidence" value="ECO:0007669"/>
    <property type="project" value="InterPro"/>
</dbReference>
<evidence type="ECO:0000256" key="7">
    <source>
        <dbReference type="HAMAP-Rule" id="MF_00001"/>
    </source>
</evidence>
<dbReference type="SUPFAM" id="SSF53671">
    <property type="entry name" value="Aspartate/ornithine carbamoyltransferase"/>
    <property type="match status" value="1"/>
</dbReference>
<evidence type="ECO:0000313" key="11">
    <source>
        <dbReference type="Proteomes" id="UP000247978"/>
    </source>
</evidence>
<evidence type="ECO:0000256" key="2">
    <source>
        <dbReference type="ARBA" id="ARBA00008896"/>
    </source>
</evidence>
<evidence type="ECO:0000259" key="9">
    <source>
        <dbReference type="Pfam" id="PF02729"/>
    </source>
</evidence>
<feature type="domain" description="Aspartate/ornithine carbamoyltransferase Asp/Orn-binding" evidence="8">
    <location>
        <begin position="146"/>
        <end position="285"/>
    </location>
</feature>
<dbReference type="PRINTS" id="PR00101">
    <property type="entry name" value="ATCASE"/>
</dbReference>
<feature type="binding site" evidence="7">
    <location>
        <position position="129"/>
    </location>
    <ligand>
        <name>carbamoyl phosphate</name>
        <dbReference type="ChEBI" id="CHEBI:58228"/>
    </ligand>
</feature>
<feature type="binding site" evidence="7">
    <location>
        <position position="159"/>
    </location>
    <ligand>
        <name>L-aspartate</name>
        <dbReference type="ChEBI" id="CHEBI:29991"/>
    </ligand>
</feature>
<dbReference type="PANTHER" id="PTHR45753:SF6">
    <property type="entry name" value="ASPARTATE CARBAMOYLTRANSFERASE"/>
    <property type="match status" value="1"/>
</dbReference>
<dbReference type="HAMAP" id="MF_00001">
    <property type="entry name" value="Asp_carb_tr"/>
    <property type="match status" value="1"/>
</dbReference>
<feature type="binding site" evidence="7">
    <location>
        <position position="98"/>
    </location>
    <ligand>
        <name>carbamoyl phosphate</name>
        <dbReference type="ChEBI" id="CHEBI:58228"/>
    </ligand>
</feature>
<feature type="binding site" evidence="7">
    <location>
        <position position="48"/>
    </location>
    <ligand>
        <name>carbamoyl phosphate</name>
        <dbReference type="ChEBI" id="CHEBI:58228"/>
    </ligand>
</feature>
<dbReference type="PANTHER" id="PTHR45753">
    <property type="entry name" value="ORNITHINE CARBAMOYLTRANSFERASE, MITOCHONDRIAL"/>
    <property type="match status" value="1"/>
</dbReference>
<protein>
    <recommendedName>
        <fullName evidence="7">Aspartate carbamoyltransferase</fullName>
        <ecNumber evidence="7">2.1.3.2</ecNumber>
    </recommendedName>
    <alternativeName>
        <fullName evidence="7">Aspartate transcarbamylase</fullName>
        <shortName evidence="7">ATCase</shortName>
    </alternativeName>
</protein>
<dbReference type="PRINTS" id="PR00100">
    <property type="entry name" value="AOTCASE"/>
</dbReference>
<feature type="binding site" evidence="7">
    <location>
        <position position="249"/>
    </location>
    <ligand>
        <name>carbamoyl phosphate</name>
        <dbReference type="ChEBI" id="CHEBI:58228"/>
    </ligand>
</feature>
<dbReference type="Pfam" id="PF02729">
    <property type="entry name" value="OTCace_N"/>
    <property type="match status" value="1"/>
</dbReference>
<name>A0A2V3WIC0_9BACI</name>
<dbReference type="InterPro" id="IPR006132">
    <property type="entry name" value="Asp/Orn_carbamoyltranf_P-bd"/>
</dbReference>
<accession>A0A2V3WIC0</accession>
<comment type="subunit">
    <text evidence="7">Heterododecamer (2C3:3R2) of six catalytic PyrB chains organized as two trimers (C3), and six regulatory PyrI chains organized as three dimers (R2).</text>
</comment>
<evidence type="ECO:0000259" key="8">
    <source>
        <dbReference type="Pfam" id="PF00185"/>
    </source>
</evidence>
<dbReference type="EMBL" id="QJJQ01000003">
    <property type="protein sequence ID" value="PXW88539.1"/>
    <property type="molecule type" value="Genomic_DNA"/>
</dbReference>
<gene>
    <name evidence="7" type="primary">pyrB</name>
    <name evidence="10" type="ORF">DFR56_10344</name>
</gene>
<dbReference type="EC" id="2.1.3.2" evidence="7"/>
<dbReference type="GO" id="GO:0005829">
    <property type="term" value="C:cytosol"/>
    <property type="evidence" value="ECO:0007669"/>
    <property type="project" value="TreeGrafter"/>
</dbReference>
<dbReference type="Proteomes" id="UP000247978">
    <property type="component" value="Unassembled WGS sequence"/>
</dbReference>
<dbReference type="GO" id="GO:0006520">
    <property type="term" value="P:amino acid metabolic process"/>
    <property type="evidence" value="ECO:0007669"/>
    <property type="project" value="InterPro"/>
</dbReference>
<proteinExistence type="inferred from homology"/>
<feature type="binding site" evidence="7">
    <location>
        <position position="250"/>
    </location>
    <ligand>
        <name>carbamoyl phosphate</name>
        <dbReference type="ChEBI" id="CHEBI:58228"/>
    </ligand>
</feature>
<dbReference type="Gene3D" id="3.40.50.1370">
    <property type="entry name" value="Aspartate/ornithine carbamoyltransferase"/>
    <property type="match status" value="2"/>
</dbReference>
<dbReference type="InterPro" id="IPR006131">
    <property type="entry name" value="Asp_carbamoyltransf_Asp/Orn-bd"/>
</dbReference>
<comment type="caution">
    <text evidence="10">The sequence shown here is derived from an EMBL/GenBank/DDBJ whole genome shotgun (WGS) entry which is preliminary data.</text>
</comment>
<dbReference type="GO" id="GO:0006207">
    <property type="term" value="P:'de novo' pyrimidine nucleobase biosynthetic process"/>
    <property type="evidence" value="ECO:0007669"/>
    <property type="project" value="InterPro"/>
</dbReference>
<keyword evidence="11" id="KW-1185">Reference proteome</keyword>
<keyword evidence="3 7" id="KW-0808">Transferase</keyword>
<dbReference type="RefSeq" id="WP_110394380.1">
    <property type="nucleotide sequence ID" value="NZ_JADIJL010000037.1"/>
</dbReference>
<dbReference type="InterPro" id="IPR006130">
    <property type="entry name" value="Asp/Orn_carbamoylTrfase"/>
</dbReference>
<dbReference type="PROSITE" id="PS00097">
    <property type="entry name" value="CARBAMOYLTRANSFERASE"/>
    <property type="match status" value="1"/>
</dbReference>
<feature type="domain" description="Aspartate/ornithine carbamoyltransferase carbamoyl-P binding" evidence="9">
    <location>
        <begin position="2"/>
        <end position="139"/>
    </location>
</feature>